<feature type="compositionally biased region" description="Polar residues" evidence="1">
    <location>
        <begin position="60"/>
        <end position="74"/>
    </location>
</feature>
<accession>A0A9N8ZXP7</accession>
<organism evidence="3 4">
    <name type="scientific">Ambispora gerdemannii</name>
    <dbReference type="NCBI Taxonomy" id="144530"/>
    <lineage>
        <taxon>Eukaryota</taxon>
        <taxon>Fungi</taxon>
        <taxon>Fungi incertae sedis</taxon>
        <taxon>Mucoromycota</taxon>
        <taxon>Glomeromycotina</taxon>
        <taxon>Glomeromycetes</taxon>
        <taxon>Archaeosporales</taxon>
        <taxon>Ambisporaceae</taxon>
        <taxon>Ambispora</taxon>
    </lineage>
</organism>
<protein>
    <submittedName>
        <fullName evidence="3">3961_t:CDS:1</fullName>
    </submittedName>
</protein>
<dbReference type="InterPro" id="IPR007518">
    <property type="entry name" value="MINDY"/>
</dbReference>
<name>A0A9N8ZXP7_9GLOM</name>
<dbReference type="Pfam" id="PF04424">
    <property type="entry name" value="MINDY_DUB"/>
    <property type="match status" value="1"/>
</dbReference>
<dbReference type="EMBL" id="CAJVPL010000570">
    <property type="protein sequence ID" value="CAG8510773.1"/>
    <property type="molecule type" value="Genomic_DNA"/>
</dbReference>
<feature type="domain" description="MINDY deubiquitinase" evidence="2">
    <location>
        <begin position="95"/>
        <end position="373"/>
    </location>
</feature>
<dbReference type="GO" id="GO:0016807">
    <property type="term" value="F:cysteine-type carboxypeptidase activity"/>
    <property type="evidence" value="ECO:0007669"/>
    <property type="project" value="TreeGrafter"/>
</dbReference>
<feature type="compositionally biased region" description="Polar residues" evidence="1">
    <location>
        <begin position="454"/>
        <end position="476"/>
    </location>
</feature>
<gene>
    <name evidence="3" type="ORF">AGERDE_LOCUS4730</name>
</gene>
<reference evidence="3" key="1">
    <citation type="submission" date="2021-06" db="EMBL/GenBank/DDBJ databases">
        <authorList>
            <person name="Kallberg Y."/>
            <person name="Tangrot J."/>
            <person name="Rosling A."/>
        </authorList>
    </citation>
    <scope>NUCLEOTIDE SEQUENCE</scope>
    <source>
        <strain evidence="3">MT106</strain>
    </source>
</reference>
<comment type="caution">
    <text evidence="3">The sequence shown here is derived from an EMBL/GenBank/DDBJ whole genome shotgun (WGS) entry which is preliminary data.</text>
</comment>
<dbReference type="GO" id="GO:0004843">
    <property type="term" value="F:cysteine-type deubiquitinase activity"/>
    <property type="evidence" value="ECO:0007669"/>
    <property type="project" value="InterPro"/>
</dbReference>
<evidence type="ECO:0000259" key="2">
    <source>
        <dbReference type="Pfam" id="PF04424"/>
    </source>
</evidence>
<dbReference type="GO" id="GO:0071944">
    <property type="term" value="C:cell periphery"/>
    <property type="evidence" value="ECO:0007669"/>
    <property type="project" value="TreeGrafter"/>
</dbReference>
<evidence type="ECO:0000313" key="3">
    <source>
        <dbReference type="EMBL" id="CAG8510773.1"/>
    </source>
</evidence>
<dbReference type="InterPro" id="IPR033979">
    <property type="entry name" value="MINDY_domain"/>
</dbReference>
<evidence type="ECO:0000256" key="1">
    <source>
        <dbReference type="SAM" id="MobiDB-lite"/>
    </source>
</evidence>
<feature type="region of interest" description="Disordered" evidence="1">
    <location>
        <begin position="435"/>
        <end position="476"/>
    </location>
</feature>
<dbReference type="GO" id="GO:0005829">
    <property type="term" value="C:cytosol"/>
    <property type="evidence" value="ECO:0007669"/>
    <property type="project" value="TreeGrafter"/>
</dbReference>
<sequence>MSTIDDTQPELELIQQERESSPTLSAKAKGKGRAIDVEEEEESNGQNISASLPTPPPEITVNTTENTASNSPEQLSPREERGATITNETSQVATEYHLKAIEWFDITTGKTKQLKVITQNGNVLILRGDIEIRPYDRPSITYELLVEILGDYLLNSIAKGEAEPSVYDYHHTLNTALSIIPSLQTGLDVNVKFNSIFGFEPTAELSVFDVFNVDLVHGWVVDPQDYNTWDVVVEKCGSYNRAVECVVQGDATSKGLVVESLDNGAGVGNSTNANRDGVFNADERDALIASQFLISTATQLTYHGLQTLVEDLRPGHLCVLFRNNHFSTLYKHSETSSLYVLVTDAGFINERSVVWETLTDVDQSNAEFLTAQFRKGKVVGDYVDLVEEQQQHEVTGGGDQDYALALSLQQQEEEREAQYLRQQNNENLMIQKRKEQEQIRYQQQPQKKGHRTYSGGQQQQQNHNTPSDNISHSSTGSWLWARKFTR</sequence>
<dbReference type="Proteomes" id="UP000789831">
    <property type="component" value="Unassembled WGS sequence"/>
</dbReference>
<dbReference type="PANTHER" id="PTHR18063:SF6">
    <property type="entry name" value="UBIQUITIN CARBOXYL-TERMINAL HYDROLASE"/>
    <property type="match status" value="1"/>
</dbReference>
<feature type="region of interest" description="Disordered" evidence="1">
    <location>
        <begin position="1"/>
        <end position="86"/>
    </location>
</feature>
<dbReference type="AlphaFoldDB" id="A0A9N8ZXP7"/>
<dbReference type="OrthoDB" id="10261212at2759"/>
<keyword evidence="4" id="KW-1185">Reference proteome</keyword>
<dbReference type="PANTHER" id="PTHR18063">
    <property type="entry name" value="NF-E2 INDUCIBLE PROTEIN"/>
    <property type="match status" value="1"/>
</dbReference>
<dbReference type="GO" id="GO:1990380">
    <property type="term" value="F:K48-linked deubiquitinase activity"/>
    <property type="evidence" value="ECO:0007669"/>
    <property type="project" value="InterPro"/>
</dbReference>
<evidence type="ECO:0000313" key="4">
    <source>
        <dbReference type="Proteomes" id="UP000789831"/>
    </source>
</evidence>
<proteinExistence type="predicted"/>
<dbReference type="GO" id="GO:0071108">
    <property type="term" value="P:protein K48-linked deubiquitination"/>
    <property type="evidence" value="ECO:0007669"/>
    <property type="project" value="TreeGrafter"/>
</dbReference>